<dbReference type="Pfam" id="PF00582">
    <property type="entry name" value="Usp"/>
    <property type="match status" value="1"/>
</dbReference>
<dbReference type="KEGG" id="glj:GKIL_2257"/>
<comment type="similarity">
    <text evidence="1">Belongs to the universal stress protein A family.</text>
</comment>
<dbReference type="RefSeq" id="WP_023173663.1">
    <property type="nucleotide sequence ID" value="NC_022600.1"/>
</dbReference>
<dbReference type="InterPro" id="IPR006015">
    <property type="entry name" value="Universal_stress_UspA"/>
</dbReference>
<dbReference type="InterPro" id="IPR014729">
    <property type="entry name" value="Rossmann-like_a/b/a_fold"/>
</dbReference>
<dbReference type="PRINTS" id="PR01438">
    <property type="entry name" value="UNVRSLSTRESS"/>
</dbReference>
<dbReference type="EMBL" id="CP003587">
    <property type="protein sequence ID" value="AGY58503.1"/>
    <property type="molecule type" value="Genomic_DNA"/>
</dbReference>
<evidence type="ECO:0000313" key="3">
    <source>
        <dbReference type="EMBL" id="AGY58503.1"/>
    </source>
</evidence>
<dbReference type="AlphaFoldDB" id="U5QI06"/>
<dbReference type="eggNOG" id="COG0589">
    <property type="taxonomic scope" value="Bacteria"/>
</dbReference>
<proteinExistence type="inferred from homology"/>
<dbReference type="InterPro" id="IPR006016">
    <property type="entry name" value="UspA"/>
</dbReference>
<dbReference type="HOGENOM" id="CLU_049301_16_1_3"/>
<sequence length="177" mass="19205">MFTKIIAALDNSPTSRTVFAEALALAKLAGAHLRLVHVLTLEDDGFPEAPVPPPEDLYTFIGEAAFERYLELRETLQKKSSERLQRLVDEARATGVEASFVQHLGLPEHAIGKLAREWPADLIVLGRRGRTGLGEMFLGSISNYLLHHAPCSVLVLQGRGTAAPAIEAQEQTPATTG</sequence>
<evidence type="ECO:0000313" key="4">
    <source>
        <dbReference type="Proteomes" id="UP000017396"/>
    </source>
</evidence>
<dbReference type="PANTHER" id="PTHR46268:SF8">
    <property type="entry name" value="UNIVERSAL STRESS PROTEIN SLL1388"/>
    <property type="match status" value="1"/>
</dbReference>
<feature type="domain" description="UspA" evidence="2">
    <location>
        <begin position="1"/>
        <end position="156"/>
    </location>
</feature>
<dbReference type="CDD" id="cd00293">
    <property type="entry name" value="USP-like"/>
    <property type="match status" value="1"/>
</dbReference>
<dbReference type="PANTHER" id="PTHR46268">
    <property type="entry name" value="STRESS RESPONSE PROTEIN NHAX"/>
    <property type="match status" value="1"/>
</dbReference>
<dbReference type="OrthoDB" id="516822at2"/>
<keyword evidence="4" id="KW-1185">Reference proteome</keyword>
<name>U5QI06_GLOK1</name>
<evidence type="ECO:0000259" key="2">
    <source>
        <dbReference type="Pfam" id="PF00582"/>
    </source>
</evidence>
<dbReference type="Gene3D" id="3.40.50.620">
    <property type="entry name" value="HUPs"/>
    <property type="match status" value="1"/>
</dbReference>
<accession>U5QI06</accession>
<reference evidence="3 4" key="1">
    <citation type="journal article" date="2013" name="PLoS ONE">
        <title>Cultivation and Complete Genome Sequencing of Gloeobacter kilaueensis sp. nov., from a Lava Cave in Kilauea Caldera, Hawai'i.</title>
        <authorList>
            <person name="Saw J.H."/>
            <person name="Schatz M."/>
            <person name="Brown M.V."/>
            <person name="Kunkel D.D."/>
            <person name="Foster J.S."/>
            <person name="Shick H."/>
            <person name="Christensen S."/>
            <person name="Hou S."/>
            <person name="Wan X."/>
            <person name="Donachie S.P."/>
        </authorList>
    </citation>
    <scope>NUCLEOTIDE SEQUENCE [LARGE SCALE GENOMIC DNA]</scope>
    <source>
        <strain evidence="4">JS</strain>
    </source>
</reference>
<dbReference type="STRING" id="1183438.GKIL_2257"/>
<protein>
    <submittedName>
        <fullName evidence="3">Universal stress protein UspE</fullName>
    </submittedName>
</protein>
<gene>
    <name evidence="3" type="ORF">GKIL_2257</name>
</gene>
<dbReference type="Proteomes" id="UP000017396">
    <property type="component" value="Chromosome"/>
</dbReference>
<dbReference type="SUPFAM" id="SSF52402">
    <property type="entry name" value="Adenine nucleotide alpha hydrolases-like"/>
    <property type="match status" value="1"/>
</dbReference>
<organism evidence="3 4">
    <name type="scientific">Gloeobacter kilaueensis (strain ATCC BAA-2537 / CCAP 1431/1 / ULC 316 / JS1)</name>
    <dbReference type="NCBI Taxonomy" id="1183438"/>
    <lineage>
        <taxon>Bacteria</taxon>
        <taxon>Bacillati</taxon>
        <taxon>Cyanobacteriota</taxon>
        <taxon>Cyanophyceae</taxon>
        <taxon>Gloeobacterales</taxon>
        <taxon>Gloeobacteraceae</taxon>
        <taxon>Gloeobacter</taxon>
    </lineage>
</organism>
<evidence type="ECO:0000256" key="1">
    <source>
        <dbReference type="ARBA" id="ARBA00008791"/>
    </source>
</evidence>